<dbReference type="EMBL" id="CP039355">
    <property type="protein sequence ID" value="QCE15671.1"/>
    <property type="molecule type" value="Genomic_DNA"/>
</dbReference>
<keyword evidence="3" id="KW-1185">Reference proteome</keyword>
<sequence>MFGFRPILSRPGFRVSAYILLIMLPSPPSFINRIYAKITANNKTNFGEEKIVLIYMSGGMSDRVSAYILLIMLPSPPSFINRIYAKITANNKTNFGEEKIVLIYMSGGMSDRNTVVSLNLSKRVLLGFRVQTDPSSARPRSTHGNSGEKLTLSPKRACLAQARLAETSQVHIRALAQVKSSCLNEATSRSGERGSPKRDRVETLTCRYSFSPSEEPHLWARVGLAQARRARLSENSRNQQPPLLAFSPKRGPVA</sequence>
<dbReference type="Proteomes" id="UP000501690">
    <property type="component" value="Linkage Group LG11"/>
</dbReference>
<evidence type="ECO:0000313" key="3">
    <source>
        <dbReference type="Proteomes" id="UP000501690"/>
    </source>
</evidence>
<accession>A0A4D6NRW1</accession>
<feature type="region of interest" description="Disordered" evidence="1">
    <location>
        <begin position="230"/>
        <end position="254"/>
    </location>
</feature>
<organism evidence="2 3">
    <name type="scientific">Vigna unguiculata</name>
    <name type="common">Cowpea</name>
    <dbReference type="NCBI Taxonomy" id="3917"/>
    <lineage>
        <taxon>Eukaryota</taxon>
        <taxon>Viridiplantae</taxon>
        <taxon>Streptophyta</taxon>
        <taxon>Embryophyta</taxon>
        <taxon>Tracheophyta</taxon>
        <taxon>Spermatophyta</taxon>
        <taxon>Magnoliopsida</taxon>
        <taxon>eudicotyledons</taxon>
        <taxon>Gunneridae</taxon>
        <taxon>Pentapetalae</taxon>
        <taxon>rosids</taxon>
        <taxon>fabids</taxon>
        <taxon>Fabales</taxon>
        <taxon>Fabaceae</taxon>
        <taxon>Papilionoideae</taxon>
        <taxon>50 kb inversion clade</taxon>
        <taxon>NPAAA clade</taxon>
        <taxon>indigoferoid/millettioid clade</taxon>
        <taxon>Phaseoleae</taxon>
        <taxon>Vigna</taxon>
    </lineage>
</organism>
<dbReference type="AlphaFoldDB" id="A0A4D6NRW1"/>
<name>A0A4D6NRW1_VIGUN</name>
<evidence type="ECO:0000313" key="2">
    <source>
        <dbReference type="EMBL" id="QCE15671.1"/>
    </source>
</evidence>
<evidence type="ECO:0000256" key="1">
    <source>
        <dbReference type="SAM" id="MobiDB-lite"/>
    </source>
</evidence>
<reference evidence="2 3" key="1">
    <citation type="submission" date="2019-04" db="EMBL/GenBank/DDBJ databases">
        <title>An improved genome assembly and genetic linkage map for asparagus bean, Vigna unguiculata ssp. sesquipedialis.</title>
        <authorList>
            <person name="Xia Q."/>
            <person name="Zhang R."/>
            <person name="Dong Y."/>
        </authorList>
    </citation>
    <scope>NUCLEOTIDE SEQUENCE [LARGE SCALE GENOMIC DNA]</scope>
    <source>
        <tissue evidence="2">Leaf</tissue>
    </source>
</reference>
<proteinExistence type="predicted"/>
<gene>
    <name evidence="2" type="ORF">DEO72_LG11g2683</name>
</gene>
<protein>
    <submittedName>
        <fullName evidence="2">Uncharacterized protein</fullName>
    </submittedName>
</protein>